<comment type="caution">
    <text evidence="1">The sequence shown here is derived from an EMBL/GenBank/DDBJ whole genome shotgun (WGS) entry which is preliminary data.</text>
</comment>
<sequence length="120" mass="13042">MSIPNPAQRHALLALANGEVTINLSELEQIKSALIAKLRSRPENADFAALAVEAASANCFIAEDGIANIGPWTLEVRSGEAVLVRSSPRRPVMMIPVAYLELSESIWIVRDVVISSLHIR</sequence>
<dbReference type="AlphaFoldDB" id="A0A3M8STU5"/>
<gene>
    <name evidence="1" type="ORF">EER27_07405</name>
</gene>
<dbReference type="OrthoDB" id="6030567at2"/>
<evidence type="ECO:0000313" key="2">
    <source>
        <dbReference type="Proteomes" id="UP000267049"/>
    </source>
</evidence>
<dbReference type="EMBL" id="RIBS01000003">
    <property type="protein sequence ID" value="RNF84213.1"/>
    <property type="molecule type" value="Genomic_DNA"/>
</dbReference>
<name>A0A3M8STU5_9GAMM</name>
<accession>A0A3M8STU5</accession>
<dbReference type="Proteomes" id="UP000267049">
    <property type="component" value="Unassembled WGS sequence"/>
</dbReference>
<keyword evidence="2" id="KW-1185">Reference proteome</keyword>
<organism evidence="1 2">
    <name type="scientific">Montanilutibacter psychrotolerans</name>
    <dbReference type="NCBI Taxonomy" id="1327343"/>
    <lineage>
        <taxon>Bacteria</taxon>
        <taxon>Pseudomonadati</taxon>
        <taxon>Pseudomonadota</taxon>
        <taxon>Gammaproteobacteria</taxon>
        <taxon>Lysobacterales</taxon>
        <taxon>Lysobacteraceae</taxon>
        <taxon>Montanilutibacter</taxon>
    </lineage>
</organism>
<protein>
    <submittedName>
        <fullName evidence="1">Uncharacterized protein</fullName>
    </submittedName>
</protein>
<evidence type="ECO:0000313" key="1">
    <source>
        <dbReference type="EMBL" id="RNF84213.1"/>
    </source>
</evidence>
<reference evidence="1 2" key="1">
    <citation type="submission" date="2018-11" db="EMBL/GenBank/DDBJ databases">
        <title>Lysobacter cryohumiis sp. nov., isolated from soil in the Tianshan Mountains, Xinjiang, China.</title>
        <authorList>
            <person name="Luo Y."/>
            <person name="Sheng H."/>
        </authorList>
    </citation>
    <scope>NUCLEOTIDE SEQUENCE [LARGE SCALE GENOMIC DNA]</scope>
    <source>
        <strain evidence="1 2">ZS60</strain>
    </source>
</reference>
<proteinExistence type="predicted"/>
<dbReference type="RefSeq" id="WP_123087399.1">
    <property type="nucleotide sequence ID" value="NZ_RIBS01000003.1"/>
</dbReference>